<dbReference type="InterPro" id="IPR002822">
    <property type="entry name" value="Ni_insertion"/>
</dbReference>
<name>K0B5I8_9ARCH</name>
<dbReference type="GeneID" id="13725760"/>
<dbReference type="NCBIfam" id="TIGR00299">
    <property type="entry name" value="nickel pincer cofactor biosynthesis protein LarC"/>
    <property type="match status" value="1"/>
</dbReference>
<dbReference type="Proteomes" id="UP000006101">
    <property type="component" value="Chromosome"/>
</dbReference>
<evidence type="ECO:0000313" key="2">
    <source>
        <dbReference type="EMBL" id="AFS80215.1"/>
    </source>
</evidence>
<dbReference type="Pfam" id="PF01969">
    <property type="entry name" value="Ni_insertion"/>
    <property type="match status" value="1"/>
</dbReference>
<organism evidence="2 3">
    <name type="scientific">Candidatus Nitrosopumilus koreensis AR1</name>
    <dbReference type="NCBI Taxonomy" id="1229908"/>
    <lineage>
        <taxon>Archaea</taxon>
        <taxon>Nitrososphaerota</taxon>
        <taxon>Nitrososphaeria</taxon>
        <taxon>Nitrosopumilales</taxon>
        <taxon>Nitrosopumilaceae</taxon>
        <taxon>Nitrosopumilus</taxon>
    </lineage>
</organism>
<keyword evidence="3" id="KW-1185">Reference proteome</keyword>
<dbReference type="HOGENOM" id="CLU_028523_2_1_2"/>
<dbReference type="KEGG" id="nkr:NKOR_01545"/>
<dbReference type="Gene3D" id="3.30.70.1380">
    <property type="entry name" value="Transcriptional regulatory protein pf0864 domain like"/>
    <property type="match status" value="1"/>
</dbReference>
<protein>
    <recommendedName>
        <fullName evidence="4">Nickel pincer cofactor biosynthesis protein LarC</fullName>
    </recommendedName>
</protein>
<sequence length="406" mass="44710">MVLVIDPQIAGISGDMFLSSLIDLGADKDKVIDGIKKSEKFFSDSVIRKIDFQKTQKRGIEAVQLILEIDEHLHERKGSEIKKAINDATQNLQLSDKAKTFADSCINTLISSESKIHGVSEDSVHFHEASSIDTLVDIVGITIALDDLGLFDEKIISMPVSVGGGSVTFSHGTMSNPASAILEIFKNSYLKIKGNNADEELTTPTGACILANLTNTSMDYYPSMKINSIGYGAGKKDFQEFSNVLKIVQGSTNNLEIDSVKILETNVDDISGEILGNLIEKIMQKGARDVSIYHGITKKGRPTNLISVICDDQNITEIVDTLILETGTLGIRISESNRFIVPRTNHNVSLTIDGKSFDIRYKKSSFKGKTDFKIEFDDLKHVSSSLEKSIKETESLLRKEIEQLEN</sequence>
<dbReference type="RefSeq" id="WP_014962604.1">
    <property type="nucleotide sequence ID" value="NC_018655.1"/>
</dbReference>
<dbReference type="PATRIC" id="fig|1229908.8.peg.323"/>
<evidence type="ECO:0000256" key="1">
    <source>
        <dbReference type="ARBA" id="ARBA00022596"/>
    </source>
</evidence>
<dbReference type="STRING" id="1229908.NKOR_01545"/>
<dbReference type="AlphaFoldDB" id="K0B5I8"/>
<evidence type="ECO:0008006" key="4">
    <source>
        <dbReference type="Google" id="ProtNLM"/>
    </source>
</evidence>
<dbReference type="PANTHER" id="PTHR36566">
    <property type="entry name" value="NICKEL INSERTION PROTEIN-RELATED"/>
    <property type="match status" value="1"/>
</dbReference>
<dbReference type="EMBL" id="CP003842">
    <property type="protein sequence ID" value="AFS80215.1"/>
    <property type="molecule type" value="Genomic_DNA"/>
</dbReference>
<proteinExistence type="predicted"/>
<accession>K0B5I8</accession>
<dbReference type="PANTHER" id="PTHR36566:SF1">
    <property type="entry name" value="PYRIDINIUM-3,5-BISTHIOCARBOXYLIC ACID MONONUCLEOTIDE NICKEL INSERTION PROTEIN"/>
    <property type="match status" value="1"/>
</dbReference>
<gene>
    <name evidence="2" type="ORF">NKOR_01545</name>
</gene>
<evidence type="ECO:0000313" key="3">
    <source>
        <dbReference type="Proteomes" id="UP000006101"/>
    </source>
</evidence>
<keyword evidence="1" id="KW-0533">Nickel</keyword>
<reference evidence="2 3" key="1">
    <citation type="journal article" date="2012" name="J. Bacteriol.">
        <title>Draft Genome Sequence of an Ammonia-Oxidizing Archaeon, "Candidatus Nitrosopumilus koreensis" AR1, from Marine Sediment.</title>
        <authorList>
            <person name="Park S.J."/>
            <person name="Kim J.G."/>
            <person name="Jung M.Y."/>
            <person name="Kim S.J."/>
            <person name="Cha I.T."/>
            <person name="Kwon K."/>
            <person name="Lee J.H."/>
            <person name="Rhee S.K."/>
        </authorList>
    </citation>
    <scope>NUCLEOTIDE SEQUENCE [LARGE SCALE GENOMIC DNA]</scope>
    <source>
        <strain evidence="2 3">AR1</strain>
    </source>
</reference>